<organism evidence="2 3">
    <name type="scientific">Nocardiopsis mwathae</name>
    <dbReference type="NCBI Taxonomy" id="1472723"/>
    <lineage>
        <taxon>Bacteria</taxon>
        <taxon>Bacillati</taxon>
        <taxon>Actinomycetota</taxon>
        <taxon>Actinomycetes</taxon>
        <taxon>Streptosporangiales</taxon>
        <taxon>Nocardiopsidaceae</taxon>
        <taxon>Nocardiopsis</taxon>
    </lineage>
</organism>
<dbReference type="RefSeq" id="WP_184075553.1">
    <property type="nucleotide sequence ID" value="NZ_JACHDS010000001.1"/>
</dbReference>
<feature type="compositionally biased region" description="Polar residues" evidence="1">
    <location>
        <begin position="19"/>
        <end position="30"/>
    </location>
</feature>
<proteinExistence type="predicted"/>
<dbReference type="AlphaFoldDB" id="A0A7W9YHF4"/>
<evidence type="ECO:0000313" key="3">
    <source>
        <dbReference type="Proteomes" id="UP000546642"/>
    </source>
</evidence>
<name>A0A7W9YHF4_9ACTN</name>
<accession>A0A7W9YHF4</accession>
<reference evidence="2 3" key="1">
    <citation type="submission" date="2020-08" db="EMBL/GenBank/DDBJ databases">
        <title>Sequencing the genomes of 1000 actinobacteria strains.</title>
        <authorList>
            <person name="Klenk H.-P."/>
        </authorList>
    </citation>
    <scope>NUCLEOTIDE SEQUENCE [LARGE SCALE GENOMIC DNA]</scope>
    <source>
        <strain evidence="2 3">DSM 46659</strain>
    </source>
</reference>
<protein>
    <submittedName>
        <fullName evidence="2">Uncharacterized protein</fullName>
    </submittedName>
</protein>
<evidence type="ECO:0000256" key="1">
    <source>
        <dbReference type="SAM" id="MobiDB-lite"/>
    </source>
</evidence>
<comment type="caution">
    <text evidence="2">The sequence shown here is derived from an EMBL/GenBank/DDBJ whole genome shotgun (WGS) entry which is preliminary data.</text>
</comment>
<dbReference type="Proteomes" id="UP000546642">
    <property type="component" value="Unassembled WGS sequence"/>
</dbReference>
<sequence length="246" mass="26042">MHHDADDPLRECVRGPRCTSATTNPGTGETTGARGPRAFCPGCETLIRRALEDLPKVYGELRELIGDHPGCGDDGVRVATSRTGAPMPINGRVDEALTDLAGLVFAWEARVRRVLGLPEAPVASWGREHARITGACRLLTDRLATLLGLPMEPMGLVDGTVDERGGADAGLDLLEAHRAADRLARPHHPVLAVWVPCPRDGCGSLMLHRRAGDDSAWCGQCGSTVAPDEYSGLVAHQVANANGQAA</sequence>
<dbReference type="EMBL" id="JACHDS010000001">
    <property type="protein sequence ID" value="MBB6172223.1"/>
    <property type="molecule type" value="Genomic_DNA"/>
</dbReference>
<feature type="compositionally biased region" description="Basic and acidic residues" evidence="1">
    <location>
        <begin position="1"/>
        <end position="14"/>
    </location>
</feature>
<feature type="region of interest" description="Disordered" evidence="1">
    <location>
        <begin position="1"/>
        <end position="35"/>
    </location>
</feature>
<evidence type="ECO:0000313" key="2">
    <source>
        <dbReference type="EMBL" id="MBB6172223.1"/>
    </source>
</evidence>
<gene>
    <name evidence="2" type="ORF">HNR23_002283</name>
</gene>
<keyword evidence="3" id="KW-1185">Reference proteome</keyword>